<dbReference type="OrthoDB" id="2702399at2"/>
<dbReference type="PROSITE" id="PS50853">
    <property type="entry name" value="FN3"/>
    <property type="match status" value="2"/>
</dbReference>
<dbReference type="RefSeq" id="WP_129441154.1">
    <property type="nucleotide sequence ID" value="NZ_CP035492.1"/>
</dbReference>
<dbReference type="SMART" id="SM00060">
    <property type="entry name" value="FN3"/>
    <property type="match status" value="2"/>
</dbReference>
<dbReference type="InterPro" id="IPR004302">
    <property type="entry name" value="Cellulose/chitin-bd_N"/>
</dbReference>
<keyword evidence="9" id="KW-1185">Reference proteome</keyword>
<dbReference type="KEGG" id="pprt:ET464_11910"/>
<evidence type="ECO:0000256" key="5">
    <source>
        <dbReference type="ARBA" id="ARBA00023326"/>
    </source>
</evidence>
<dbReference type="EMBL" id="CP035492">
    <property type="protein sequence ID" value="QAY66994.1"/>
    <property type="molecule type" value="Genomic_DNA"/>
</dbReference>
<dbReference type="FunFam" id="2.70.50.50:FF:000001">
    <property type="entry name" value="Chitin-binding protein"/>
    <property type="match status" value="1"/>
</dbReference>
<dbReference type="AlphaFoldDB" id="A0A4P6EVH0"/>
<evidence type="ECO:0000313" key="8">
    <source>
        <dbReference type="EMBL" id="QAY66994.1"/>
    </source>
</evidence>
<dbReference type="InterPro" id="IPR051024">
    <property type="entry name" value="GlcNAc_Chitin_IntDeg"/>
</dbReference>
<dbReference type="InterPro" id="IPR014756">
    <property type="entry name" value="Ig_E-set"/>
</dbReference>
<evidence type="ECO:0000256" key="2">
    <source>
        <dbReference type="ARBA" id="ARBA00022525"/>
    </source>
</evidence>
<protein>
    <submittedName>
        <fullName evidence="8">Chitin-binding protein</fullName>
    </submittedName>
</protein>
<keyword evidence="5" id="KW-0119">Carbohydrate metabolism</keyword>
<dbReference type="SUPFAM" id="SSF49265">
    <property type="entry name" value="Fibronectin type III"/>
    <property type="match status" value="2"/>
</dbReference>
<dbReference type="InterPro" id="IPR036573">
    <property type="entry name" value="CBM_sf_5/12"/>
</dbReference>
<dbReference type="CDD" id="cd21177">
    <property type="entry name" value="LPMO_AA10"/>
    <property type="match status" value="1"/>
</dbReference>
<keyword evidence="4" id="KW-0378">Hydrolase</keyword>
<evidence type="ECO:0000256" key="4">
    <source>
        <dbReference type="ARBA" id="ARBA00022801"/>
    </source>
</evidence>
<evidence type="ECO:0000259" key="7">
    <source>
        <dbReference type="PROSITE" id="PS50853"/>
    </source>
</evidence>
<dbReference type="Gene3D" id="2.60.40.10">
    <property type="entry name" value="Immunoglobulins"/>
    <property type="match status" value="2"/>
</dbReference>
<dbReference type="Pfam" id="PF02839">
    <property type="entry name" value="CBM_5_12"/>
    <property type="match status" value="2"/>
</dbReference>
<dbReference type="InterPro" id="IPR013783">
    <property type="entry name" value="Ig-like_fold"/>
</dbReference>
<name>A0A4P6EVH0_9BACL</name>
<dbReference type="Proteomes" id="UP000293568">
    <property type="component" value="Chromosome"/>
</dbReference>
<dbReference type="InterPro" id="IPR003610">
    <property type="entry name" value="CBM5/12"/>
</dbReference>
<feature type="domain" description="Fibronectin type-III" evidence="7">
    <location>
        <begin position="326"/>
        <end position="411"/>
    </location>
</feature>
<dbReference type="InterPro" id="IPR003961">
    <property type="entry name" value="FN3_dom"/>
</dbReference>
<dbReference type="CDD" id="cd00063">
    <property type="entry name" value="FN3"/>
    <property type="match status" value="2"/>
</dbReference>
<dbReference type="SUPFAM" id="SSF81296">
    <property type="entry name" value="E set domains"/>
    <property type="match status" value="1"/>
</dbReference>
<dbReference type="Pfam" id="PF03067">
    <property type="entry name" value="LPMO_10"/>
    <property type="match status" value="1"/>
</dbReference>
<keyword evidence="3" id="KW-0732">Signal</keyword>
<dbReference type="Gene3D" id="2.70.50.50">
    <property type="entry name" value="chitin-binding protein cbp21"/>
    <property type="match status" value="1"/>
</dbReference>
<proteinExistence type="predicted"/>
<reference evidence="8 9" key="1">
    <citation type="submission" date="2019-01" db="EMBL/GenBank/DDBJ databases">
        <title>Genome sequencing of strain FW100M-2.</title>
        <authorList>
            <person name="Heo J."/>
            <person name="Kim S.-J."/>
            <person name="Kim J.-S."/>
            <person name="Hong S.-B."/>
            <person name="Kwon S.-W."/>
        </authorList>
    </citation>
    <scope>NUCLEOTIDE SEQUENCE [LARGE SCALE GENOMIC DNA]</scope>
    <source>
        <strain evidence="8 9">FW100M-2</strain>
    </source>
</reference>
<dbReference type="GO" id="GO:0005576">
    <property type="term" value="C:extracellular region"/>
    <property type="evidence" value="ECO:0007669"/>
    <property type="project" value="UniProtKB-SubCell"/>
</dbReference>
<dbReference type="InterPro" id="IPR036116">
    <property type="entry name" value="FN3_sf"/>
</dbReference>
<dbReference type="Pfam" id="PF00041">
    <property type="entry name" value="fn3"/>
    <property type="match status" value="2"/>
</dbReference>
<evidence type="ECO:0000313" key="9">
    <source>
        <dbReference type="Proteomes" id="UP000293568"/>
    </source>
</evidence>
<feature type="domain" description="Fibronectin type-III" evidence="7">
    <location>
        <begin position="229"/>
        <end position="314"/>
    </location>
</feature>
<dbReference type="PANTHER" id="PTHR34823">
    <property type="entry name" value="GLCNAC-BINDING PROTEIN A"/>
    <property type="match status" value="1"/>
</dbReference>
<dbReference type="PANTHER" id="PTHR34823:SF1">
    <property type="entry name" value="CHITIN-BINDING TYPE-4 DOMAIN-CONTAINING PROTEIN"/>
    <property type="match status" value="1"/>
</dbReference>
<dbReference type="GO" id="GO:0004553">
    <property type="term" value="F:hydrolase activity, hydrolyzing O-glycosyl compounds"/>
    <property type="evidence" value="ECO:0007669"/>
    <property type="project" value="InterPro"/>
</dbReference>
<gene>
    <name evidence="8" type="ORF">ET464_11910</name>
</gene>
<organism evidence="8 9">
    <name type="scientific">Paenibacillus protaetiae</name>
    <dbReference type="NCBI Taxonomy" id="2509456"/>
    <lineage>
        <taxon>Bacteria</taxon>
        <taxon>Bacillati</taxon>
        <taxon>Bacillota</taxon>
        <taxon>Bacilli</taxon>
        <taxon>Bacillales</taxon>
        <taxon>Paenibacillaceae</taxon>
        <taxon>Paenibacillus</taxon>
    </lineage>
</organism>
<evidence type="ECO:0000256" key="6">
    <source>
        <dbReference type="SAM" id="MobiDB-lite"/>
    </source>
</evidence>
<dbReference type="GO" id="GO:0030246">
    <property type="term" value="F:carbohydrate binding"/>
    <property type="evidence" value="ECO:0007669"/>
    <property type="project" value="InterPro"/>
</dbReference>
<comment type="subcellular location">
    <subcellularLocation>
        <location evidence="1">Secreted</location>
    </subcellularLocation>
</comment>
<dbReference type="CDD" id="cd12215">
    <property type="entry name" value="ChiC_BD"/>
    <property type="match status" value="2"/>
</dbReference>
<feature type="region of interest" description="Disordered" evidence="6">
    <location>
        <begin position="302"/>
        <end position="329"/>
    </location>
</feature>
<dbReference type="SUPFAM" id="SSF51055">
    <property type="entry name" value="Carbohydrate binding domain"/>
    <property type="match status" value="2"/>
</dbReference>
<accession>A0A4P6EVH0</accession>
<sequence>MNVTQSTAWGLPAYGRLLKLAAAASFIAAAVACMLVFAGKASAHGYISSPASRTLLCQQGANKNCGAIQYEPQSVEGVGHFPESGPADGQIAGAGKYAELDAQTADRWKKVDLQGGVNTFTWTFTANHATEGWKYYITKKGWDPNKPLTRDQLETKPFCTVDGGNVKPAMTVTHTCNVPTDRTGYYIILGVWEIGDTGNAFYQAIDVNLTQGGTATPDPEPDPVVLPDFPSSVWCSGHSENSITMSWAASTASAGINNYEISRDGKVVGTSTGTSYTDTGLQAGSTYSYTITAVDRKGNRSAASAPVTTSTLPAAAPAPDTAAPSRPAGLTASNVTETAVSLKWTASTDHAGVQKYEVYRDGKLIGSTASTGYSDSGLSASTSYVYTVIALDAAANRSDSSAPLTVTTKAAAPPAGTTGTWDGTRIYLAGDTVTYNGIAYKAGWWTQGERPDISDVWTPVSSSAVQAWNSSKAYNGGDKVIYQGHTYAAKWWTKGEIPGQAGVWTLIG</sequence>
<dbReference type="GO" id="GO:0000272">
    <property type="term" value="P:polysaccharide catabolic process"/>
    <property type="evidence" value="ECO:0007669"/>
    <property type="project" value="UniProtKB-KW"/>
</dbReference>
<keyword evidence="5" id="KW-0624">Polysaccharide degradation</keyword>
<dbReference type="Gene3D" id="2.10.10.20">
    <property type="entry name" value="Carbohydrate-binding module superfamily 5/12"/>
    <property type="match status" value="2"/>
</dbReference>
<evidence type="ECO:0000256" key="3">
    <source>
        <dbReference type="ARBA" id="ARBA00022729"/>
    </source>
</evidence>
<keyword evidence="2" id="KW-0964">Secreted</keyword>
<evidence type="ECO:0000256" key="1">
    <source>
        <dbReference type="ARBA" id="ARBA00004613"/>
    </source>
</evidence>
<feature type="compositionally biased region" description="Low complexity" evidence="6">
    <location>
        <begin position="302"/>
        <end position="328"/>
    </location>
</feature>
<dbReference type="SMART" id="SM00495">
    <property type="entry name" value="ChtBD3"/>
    <property type="match status" value="2"/>
</dbReference>